<keyword evidence="7" id="KW-0732">Signal</keyword>
<evidence type="ECO:0000313" key="10">
    <source>
        <dbReference type="Proteomes" id="UP001292094"/>
    </source>
</evidence>
<proteinExistence type="predicted"/>
<dbReference type="PANTHER" id="PTHR24252:SF7">
    <property type="entry name" value="HYALIN"/>
    <property type="match status" value="1"/>
</dbReference>
<feature type="compositionally biased region" description="Pro residues" evidence="6">
    <location>
        <begin position="68"/>
        <end position="95"/>
    </location>
</feature>
<dbReference type="PROSITE" id="PS00134">
    <property type="entry name" value="TRYPSIN_HIS"/>
    <property type="match status" value="1"/>
</dbReference>
<dbReference type="GO" id="GO:0004252">
    <property type="term" value="F:serine-type endopeptidase activity"/>
    <property type="evidence" value="ECO:0007669"/>
    <property type="project" value="InterPro"/>
</dbReference>
<dbReference type="InterPro" id="IPR043504">
    <property type="entry name" value="Peptidase_S1_PA_chymotrypsin"/>
</dbReference>
<dbReference type="InterPro" id="IPR018114">
    <property type="entry name" value="TRYPSIN_HIS"/>
</dbReference>
<feature type="region of interest" description="Disordered" evidence="6">
    <location>
        <begin position="63"/>
        <end position="95"/>
    </location>
</feature>
<dbReference type="CDD" id="cd00190">
    <property type="entry name" value="Tryp_SPc"/>
    <property type="match status" value="1"/>
</dbReference>
<sequence length="371" mass="39939">MRNLLLLAFLLFLTFTFITSQASRPQVSCEGRGEGRCVAVEEGGKGCVSLPYTCPKQHTCCAKDTPTPDTPPPSPQTSAKPPPSPQTTSAKPPPMTTTPMPVCVCGLANADRIVGGEEVMPAHKYPWIVGLRFEGGSAHECSGSIINNMYVVTAAHCLYQQTEPFELQQPSDVMVFIADHDQYSSTDDIPGVTMILDVMEITVHPSYDFFGVDNDIALLKLSESLSFDNKAVRPVCLPRNSNDTYEGATATAAGWGLTSEDAMDQPAILMEVNVTILEPDCRGIRINGFDITENMICAGEDEGGLDACDGDSGGPLTVTQDGRYVLVGVTSFGEGCARPNMPGVYTRVNNYLDFIEQTAGGAMFCDYNPFE</sequence>
<name>A0AAE1TRB7_9EUCA</name>
<keyword evidence="4" id="KW-1015">Disulfide bond</keyword>
<keyword evidence="1 5" id="KW-0645">Protease</keyword>
<dbReference type="InterPro" id="IPR009003">
    <property type="entry name" value="Peptidase_S1_PA"/>
</dbReference>
<keyword evidence="2 5" id="KW-0378">Hydrolase</keyword>
<evidence type="ECO:0000259" key="8">
    <source>
        <dbReference type="PROSITE" id="PS50240"/>
    </source>
</evidence>
<dbReference type="InterPro" id="IPR001314">
    <property type="entry name" value="Peptidase_S1A"/>
</dbReference>
<dbReference type="PRINTS" id="PR00722">
    <property type="entry name" value="CHYMOTRYPSIN"/>
</dbReference>
<evidence type="ECO:0000256" key="1">
    <source>
        <dbReference type="ARBA" id="ARBA00022670"/>
    </source>
</evidence>
<dbReference type="PANTHER" id="PTHR24252">
    <property type="entry name" value="ACROSIN-RELATED"/>
    <property type="match status" value="1"/>
</dbReference>
<dbReference type="SUPFAM" id="SSF50494">
    <property type="entry name" value="Trypsin-like serine proteases"/>
    <property type="match status" value="1"/>
</dbReference>
<evidence type="ECO:0000256" key="3">
    <source>
        <dbReference type="ARBA" id="ARBA00022825"/>
    </source>
</evidence>
<evidence type="ECO:0000256" key="6">
    <source>
        <dbReference type="SAM" id="MobiDB-lite"/>
    </source>
</evidence>
<comment type="caution">
    <text evidence="9">The sequence shown here is derived from an EMBL/GenBank/DDBJ whole genome shotgun (WGS) entry which is preliminary data.</text>
</comment>
<reference evidence="9" key="1">
    <citation type="submission" date="2023-11" db="EMBL/GenBank/DDBJ databases">
        <title>Genome assemblies of two species of porcelain crab, Petrolisthes cinctipes and Petrolisthes manimaculis (Anomura: Porcellanidae).</title>
        <authorList>
            <person name="Angst P."/>
        </authorList>
    </citation>
    <scope>NUCLEOTIDE SEQUENCE</scope>
    <source>
        <strain evidence="9">PB745_02</strain>
        <tissue evidence="9">Gill</tissue>
    </source>
</reference>
<evidence type="ECO:0000256" key="7">
    <source>
        <dbReference type="SAM" id="SignalP"/>
    </source>
</evidence>
<organism evidence="9 10">
    <name type="scientific">Petrolisthes manimaculis</name>
    <dbReference type="NCBI Taxonomy" id="1843537"/>
    <lineage>
        <taxon>Eukaryota</taxon>
        <taxon>Metazoa</taxon>
        <taxon>Ecdysozoa</taxon>
        <taxon>Arthropoda</taxon>
        <taxon>Crustacea</taxon>
        <taxon>Multicrustacea</taxon>
        <taxon>Malacostraca</taxon>
        <taxon>Eumalacostraca</taxon>
        <taxon>Eucarida</taxon>
        <taxon>Decapoda</taxon>
        <taxon>Pleocyemata</taxon>
        <taxon>Anomura</taxon>
        <taxon>Galatheoidea</taxon>
        <taxon>Porcellanidae</taxon>
        <taxon>Petrolisthes</taxon>
    </lineage>
</organism>
<dbReference type="SMART" id="SM00020">
    <property type="entry name" value="Tryp_SPc"/>
    <property type="match status" value="1"/>
</dbReference>
<dbReference type="Gene3D" id="2.40.10.10">
    <property type="entry name" value="Trypsin-like serine proteases"/>
    <property type="match status" value="1"/>
</dbReference>
<evidence type="ECO:0000256" key="4">
    <source>
        <dbReference type="ARBA" id="ARBA00023157"/>
    </source>
</evidence>
<dbReference type="GO" id="GO:0006508">
    <property type="term" value="P:proteolysis"/>
    <property type="evidence" value="ECO:0007669"/>
    <property type="project" value="UniProtKB-KW"/>
</dbReference>
<evidence type="ECO:0000256" key="2">
    <source>
        <dbReference type="ARBA" id="ARBA00022801"/>
    </source>
</evidence>
<dbReference type="AlphaFoldDB" id="A0AAE1TRB7"/>
<feature type="domain" description="Peptidase S1" evidence="8">
    <location>
        <begin position="113"/>
        <end position="360"/>
    </location>
</feature>
<feature type="chain" id="PRO_5042024378" description="Peptidase S1 domain-containing protein" evidence="7">
    <location>
        <begin position="23"/>
        <end position="371"/>
    </location>
</feature>
<dbReference type="InterPro" id="IPR033116">
    <property type="entry name" value="TRYPSIN_SER"/>
</dbReference>
<keyword evidence="10" id="KW-1185">Reference proteome</keyword>
<evidence type="ECO:0000313" key="9">
    <source>
        <dbReference type="EMBL" id="KAK4292594.1"/>
    </source>
</evidence>
<dbReference type="PROSITE" id="PS50240">
    <property type="entry name" value="TRYPSIN_DOM"/>
    <property type="match status" value="1"/>
</dbReference>
<evidence type="ECO:0000256" key="5">
    <source>
        <dbReference type="RuleBase" id="RU363034"/>
    </source>
</evidence>
<dbReference type="Proteomes" id="UP001292094">
    <property type="component" value="Unassembled WGS sequence"/>
</dbReference>
<dbReference type="PROSITE" id="PS00135">
    <property type="entry name" value="TRYPSIN_SER"/>
    <property type="match status" value="1"/>
</dbReference>
<dbReference type="EMBL" id="JAWZYT010004782">
    <property type="protein sequence ID" value="KAK4292594.1"/>
    <property type="molecule type" value="Genomic_DNA"/>
</dbReference>
<dbReference type="InterPro" id="IPR001254">
    <property type="entry name" value="Trypsin_dom"/>
</dbReference>
<feature type="signal peptide" evidence="7">
    <location>
        <begin position="1"/>
        <end position="22"/>
    </location>
</feature>
<keyword evidence="3 5" id="KW-0720">Serine protease</keyword>
<gene>
    <name evidence="9" type="ORF">Pmani_034654</name>
</gene>
<accession>A0AAE1TRB7</accession>
<dbReference type="Pfam" id="PF00089">
    <property type="entry name" value="Trypsin"/>
    <property type="match status" value="1"/>
</dbReference>
<dbReference type="FunFam" id="2.40.10.10:FF:000003">
    <property type="entry name" value="Transmembrane serine protease 3"/>
    <property type="match status" value="1"/>
</dbReference>
<protein>
    <recommendedName>
        <fullName evidence="8">Peptidase S1 domain-containing protein</fullName>
    </recommendedName>
</protein>